<dbReference type="PROSITE" id="PS00092">
    <property type="entry name" value="N6_MTASE"/>
    <property type="match status" value="1"/>
</dbReference>
<dbReference type="RefSeq" id="WP_023927857.1">
    <property type="nucleotide sequence ID" value="NZ_KI669454.1"/>
</dbReference>
<gene>
    <name evidence="1" type="ORF">HMPREF2086_01131</name>
</gene>
<dbReference type="GO" id="GO:0003676">
    <property type="term" value="F:nucleic acid binding"/>
    <property type="evidence" value="ECO:0007669"/>
    <property type="project" value="InterPro"/>
</dbReference>
<sequence length="325" mass="37657">MSKAFKYTNGNLMKDNAKNKFDEYFTKPEIAKQLFDKFCQIVGQKEDLTKFCWIEPSVGNGAFFNLLPKDNTIGIDIKPTEFGTIQSDFLSYALPQKPFIVIGNPPFGHRGVLALEFIKHAQNADFVAFILPMFFQSLGKGSIRYRVPQNLHLLYEEVLPKNSFYTPSGKDADVHCCFQIYSKNHKSEKREFSWYKDSGKEPFSEILKVVTVSLAKNRECGKEWIFNKKADFYLSSTFFKQNAVVDSFEKVKYKSGIAIIYNDLSRKDELDRLFRSADWLHYSTKATNGCYHIGKSHIFQLLQDKGFRRKSSIFYRRFALVEISL</sequence>
<dbReference type="InterPro" id="IPR029063">
    <property type="entry name" value="SAM-dependent_MTases_sf"/>
</dbReference>
<evidence type="ECO:0000313" key="2">
    <source>
        <dbReference type="Proteomes" id="UP000018731"/>
    </source>
</evidence>
<dbReference type="REBASE" id="94871">
    <property type="entry name" value="M.Hma5501ORF1131P"/>
</dbReference>
<dbReference type="eggNOG" id="COG0827">
    <property type="taxonomic scope" value="Bacteria"/>
</dbReference>
<dbReference type="Gene3D" id="3.40.50.150">
    <property type="entry name" value="Vaccinia Virus protein VP39"/>
    <property type="match status" value="1"/>
</dbReference>
<dbReference type="Proteomes" id="UP000018731">
    <property type="component" value="Unassembled WGS sequence"/>
</dbReference>
<accession>V8C8C6</accession>
<dbReference type="InterPro" id="IPR002052">
    <property type="entry name" value="DNA_methylase_N6_adenine_CS"/>
</dbReference>
<dbReference type="EMBL" id="AZJI01000005">
    <property type="protein sequence ID" value="ETD23332.1"/>
    <property type="molecule type" value="Genomic_DNA"/>
</dbReference>
<dbReference type="SUPFAM" id="SSF53335">
    <property type="entry name" value="S-adenosyl-L-methionine-dependent methyltransferases"/>
    <property type="match status" value="1"/>
</dbReference>
<keyword evidence="2" id="KW-1185">Reference proteome</keyword>
<name>V8C8C6_9HELI</name>
<comment type="caution">
    <text evidence="1">The sequence shown here is derived from an EMBL/GenBank/DDBJ whole genome shotgun (WGS) entry which is preliminary data.</text>
</comment>
<proteinExistence type="predicted"/>
<dbReference type="GO" id="GO:0008168">
    <property type="term" value="F:methyltransferase activity"/>
    <property type="evidence" value="ECO:0007669"/>
    <property type="project" value="InterPro"/>
</dbReference>
<dbReference type="HOGENOM" id="CLU_077113_0_0_7"/>
<evidence type="ECO:0008006" key="3">
    <source>
        <dbReference type="Google" id="ProtNLM"/>
    </source>
</evidence>
<protein>
    <recommendedName>
        <fullName evidence="3">SAM-dependent methyltransferase</fullName>
    </recommendedName>
</protein>
<dbReference type="AlphaFoldDB" id="V8C8C6"/>
<reference evidence="1 2" key="1">
    <citation type="journal article" date="2014" name="Genome Announc.">
        <title>Draft genome sequences of six enterohepatic helicobacter species isolated from humans and one from rhesus macaques.</title>
        <authorList>
            <person name="Shen Z."/>
            <person name="Sheh A."/>
            <person name="Young S.K."/>
            <person name="Abouelliel A."/>
            <person name="Ward D.V."/>
            <person name="Earl A.M."/>
            <person name="Fox J.G."/>
        </authorList>
    </citation>
    <scope>NUCLEOTIDE SEQUENCE [LARGE SCALE GENOMIC DNA]</scope>
    <source>
        <strain evidence="1 2">MIT 99-5501</strain>
    </source>
</reference>
<dbReference type="PATRIC" id="fig|1357400.3.peg.1538"/>
<evidence type="ECO:0000313" key="1">
    <source>
        <dbReference type="EMBL" id="ETD23332.1"/>
    </source>
</evidence>
<organism evidence="1 2">
    <name type="scientific">Helicobacter macacae MIT 99-5501</name>
    <dbReference type="NCBI Taxonomy" id="1357400"/>
    <lineage>
        <taxon>Bacteria</taxon>
        <taxon>Pseudomonadati</taxon>
        <taxon>Campylobacterota</taxon>
        <taxon>Epsilonproteobacteria</taxon>
        <taxon>Campylobacterales</taxon>
        <taxon>Helicobacteraceae</taxon>
        <taxon>Helicobacter</taxon>
    </lineage>
</organism>
<dbReference type="GO" id="GO:0032259">
    <property type="term" value="P:methylation"/>
    <property type="evidence" value="ECO:0007669"/>
    <property type="project" value="InterPro"/>
</dbReference>